<dbReference type="EMBL" id="CM047737">
    <property type="protein sequence ID" value="KAJ0048679.1"/>
    <property type="molecule type" value="Genomic_DNA"/>
</dbReference>
<evidence type="ECO:0000313" key="2">
    <source>
        <dbReference type="Proteomes" id="UP001163603"/>
    </source>
</evidence>
<dbReference type="Proteomes" id="UP001163603">
    <property type="component" value="Chromosome 2"/>
</dbReference>
<proteinExistence type="predicted"/>
<comment type="caution">
    <text evidence="1">The sequence shown here is derived from an EMBL/GenBank/DDBJ whole genome shotgun (WGS) entry which is preliminary data.</text>
</comment>
<keyword evidence="2" id="KW-1185">Reference proteome</keyword>
<evidence type="ECO:0000313" key="1">
    <source>
        <dbReference type="EMBL" id="KAJ0048679.1"/>
    </source>
</evidence>
<name>A0ACC0ZDN0_9ROSI</name>
<sequence length="66" mass="7426">MGNLFCCIQAEQSTGVIKERFGKFEEVIEPGFHCLPWILGHQTAGHLSLRAMSSSVLLHLFNIVPW</sequence>
<accession>A0ACC0ZDN0</accession>
<gene>
    <name evidence="1" type="ORF">Pint_15264</name>
</gene>
<protein>
    <submittedName>
        <fullName evidence="1">Uncharacterized protein</fullName>
    </submittedName>
</protein>
<organism evidence="1 2">
    <name type="scientific">Pistacia integerrima</name>
    <dbReference type="NCBI Taxonomy" id="434235"/>
    <lineage>
        <taxon>Eukaryota</taxon>
        <taxon>Viridiplantae</taxon>
        <taxon>Streptophyta</taxon>
        <taxon>Embryophyta</taxon>
        <taxon>Tracheophyta</taxon>
        <taxon>Spermatophyta</taxon>
        <taxon>Magnoliopsida</taxon>
        <taxon>eudicotyledons</taxon>
        <taxon>Gunneridae</taxon>
        <taxon>Pentapetalae</taxon>
        <taxon>rosids</taxon>
        <taxon>malvids</taxon>
        <taxon>Sapindales</taxon>
        <taxon>Anacardiaceae</taxon>
        <taxon>Pistacia</taxon>
    </lineage>
</organism>
<reference evidence="2" key="1">
    <citation type="journal article" date="2023" name="G3 (Bethesda)">
        <title>Genome assembly and association tests identify interacting loci associated with vigor, precocity, and sex in interspecific pistachio rootstocks.</title>
        <authorList>
            <person name="Palmer W."/>
            <person name="Jacygrad E."/>
            <person name="Sagayaradj S."/>
            <person name="Cavanaugh K."/>
            <person name="Han R."/>
            <person name="Bertier L."/>
            <person name="Beede B."/>
            <person name="Kafkas S."/>
            <person name="Golino D."/>
            <person name="Preece J."/>
            <person name="Michelmore R."/>
        </authorList>
    </citation>
    <scope>NUCLEOTIDE SEQUENCE [LARGE SCALE GENOMIC DNA]</scope>
</reference>